<organism evidence="1 2">
    <name type="scientific">Marininema halotolerans</name>
    <dbReference type="NCBI Taxonomy" id="1155944"/>
    <lineage>
        <taxon>Bacteria</taxon>
        <taxon>Bacillati</taxon>
        <taxon>Bacillota</taxon>
        <taxon>Bacilli</taxon>
        <taxon>Bacillales</taxon>
        <taxon>Thermoactinomycetaceae</taxon>
        <taxon>Marininema</taxon>
    </lineage>
</organism>
<dbReference type="RefSeq" id="WP_245838669.1">
    <property type="nucleotide sequence ID" value="NZ_FPAA01000004.1"/>
</dbReference>
<evidence type="ECO:0000313" key="1">
    <source>
        <dbReference type="EMBL" id="SFS58465.1"/>
    </source>
</evidence>
<dbReference type="AlphaFoldDB" id="A0A1I6R1C4"/>
<evidence type="ECO:0000313" key="2">
    <source>
        <dbReference type="Proteomes" id="UP000198660"/>
    </source>
</evidence>
<proteinExistence type="predicted"/>
<sequence>MAIVNQTFSTRVARAEFDRNWVDRINRSGFVVYRATKRNAKVTLLLNNGRTRILTFPVGGTVLVGGGGASFYSKPHTTRII</sequence>
<reference evidence="2" key="1">
    <citation type="submission" date="2016-10" db="EMBL/GenBank/DDBJ databases">
        <authorList>
            <person name="Varghese N."/>
            <person name="Submissions S."/>
        </authorList>
    </citation>
    <scope>NUCLEOTIDE SEQUENCE [LARGE SCALE GENOMIC DNA]</scope>
    <source>
        <strain evidence="2">DSM 45789</strain>
    </source>
</reference>
<keyword evidence="2" id="KW-1185">Reference proteome</keyword>
<dbReference type="Proteomes" id="UP000198660">
    <property type="component" value="Unassembled WGS sequence"/>
</dbReference>
<gene>
    <name evidence="1" type="ORF">SAMN05444972_10419</name>
</gene>
<dbReference type="EMBL" id="FPAA01000004">
    <property type="protein sequence ID" value="SFS58465.1"/>
    <property type="molecule type" value="Genomic_DNA"/>
</dbReference>
<protein>
    <submittedName>
        <fullName evidence="1">Uncharacterized protein</fullName>
    </submittedName>
</protein>
<accession>A0A1I6R1C4</accession>
<name>A0A1I6R1C4_9BACL</name>